<proteinExistence type="inferred from homology"/>
<reference evidence="2 3" key="1">
    <citation type="submission" date="2024-06" db="EMBL/GenBank/DDBJ databases">
        <authorList>
            <person name="Kraege A."/>
            <person name="Thomma B."/>
        </authorList>
    </citation>
    <scope>NUCLEOTIDE SEQUENCE [LARGE SCALE GENOMIC DNA]</scope>
</reference>
<evidence type="ECO:0000256" key="1">
    <source>
        <dbReference type="ARBA" id="ARBA00005437"/>
    </source>
</evidence>
<protein>
    <submittedName>
        <fullName evidence="2">G7533 protein</fullName>
    </submittedName>
</protein>
<dbReference type="Pfam" id="PF04525">
    <property type="entry name" value="LOR"/>
    <property type="match status" value="1"/>
</dbReference>
<organism evidence="2 3">
    <name type="scientific">Coccomyxa viridis</name>
    <dbReference type="NCBI Taxonomy" id="1274662"/>
    <lineage>
        <taxon>Eukaryota</taxon>
        <taxon>Viridiplantae</taxon>
        <taxon>Chlorophyta</taxon>
        <taxon>core chlorophytes</taxon>
        <taxon>Trebouxiophyceae</taxon>
        <taxon>Trebouxiophyceae incertae sedis</taxon>
        <taxon>Coccomyxaceae</taxon>
        <taxon>Coccomyxa</taxon>
    </lineage>
</organism>
<dbReference type="Gene3D" id="2.40.160.200">
    <property type="entry name" value="LURP1-related"/>
    <property type="match status" value="1"/>
</dbReference>
<name>A0ABP1G255_9CHLO</name>
<comment type="caution">
    <text evidence="2">The sequence shown here is derived from an EMBL/GenBank/DDBJ whole genome shotgun (WGS) entry which is preliminary data.</text>
</comment>
<dbReference type="PANTHER" id="PTHR31087:SF161">
    <property type="entry name" value="TUBBY C 2 FAMILY PROTEIN"/>
    <property type="match status" value="1"/>
</dbReference>
<dbReference type="InterPro" id="IPR025659">
    <property type="entry name" value="Tubby-like_C"/>
</dbReference>
<gene>
    <name evidence="2" type="primary">g7533</name>
    <name evidence="2" type="ORF">VP750_LOCUS6449</name>
</gene>
<dbReference type="InterPro" id="IPR038595">
    <property type="entry name" value="LOR_sf"/>
</dbReference>
<dbReference type="EMBL" id="CAXHTA020000011">
    <property type="protein sequence ID" value="CAL5224790.1"/>
    <property type="molecule type" value="Genomic_DNA"/>
</dbReference>
<dbReference type="InterPro" id="IPR007612">
    <property type="entry name" value="LOR"/>
</dbReference>
<evidence type="ECO:0000313" key="2">
    <source>
        <dbReference type="EMBL" id="CAL5224790.1"/>
    </source>
</evidence>
<evidence type="ECO:0000313" key="3">
    <source>
        <dbReference type="Proteomes" id="UP001497392"/>
    </source>
</evidence>
<sequence>MHDTVEIHSADGKRVLAEVKKQLVSLTHGAKVTVTGMQFPLEVKGDFRGKNFQIKHGNNVIARVTRKSLMKDIKRFFSGNDHYTLTVAPHVDSAFMVALAVVFDTMFHHD</sequence>
<dbReference type="Proteomes" id="UP001497392">
    <property type="component" value="Unassembled WGS sequence"/>
</dbReference>
<dbReference type="SUPFAM" id="SSF54518">
    <property type="entry name" value="Tubby C-terminal domain-like"/>
    <property type="match status" value="1"/>
</dbReference>
<accession>A0ABP1G255</accession>
<keyword evidence="3" id="KW-1185">Reference proteome</keyword>
<dbReference type="PANTHER" id="PTHR31087">
    <property type="match status" value="1"/>
</dbReference>
<comment type="similarity">
    <text evidence="1">Belongs to the LOR family.</text>
</comment>